<dbReference type="AlphaFoldDB" id="I7LXV6"/>
<dbReference type="InterPro" id="IPR000742">
    <property type="entry name" value="EGF"/>
</dbReference>
<feature type="compositionally biased region" description="Low complexity" evidence="2">
    <location>
        <begin position="383"/>
        <end position="395"/>
    </location>
</feature>
<dbReference type="GO" id="GO:0016567">
    <property type="term" value="P:protein ubiquitination"/>
    <property type="evidence" value="ECO:0007669"/>
    <property type="project" value="UniProtKB-UniPathway"/>
</dbReference>
<keyword evidence="1" id="KW-0862">Zinc</keyword>
<dbReference type="GeneID" id="7828627"/>
<keyword evidence="3" id="KW-1133">Transmembrane helix</keyword>
<protein>
    <submittedName>
        <fullName evidence="6">RING-H2 zinc finger protein</fullName>
    </submittedName>
</protein>
<feature type="compositionally biased region" description="Low complexity" evidence="2">
    <location>
        <begin position="361"/>
        <end position="376"/>
    </location>
</feature>
<dbReference type="SMART" id="SM00184">
    <property type="entry name" value="RING"/>
    <property type="match status" value="1"/>
</dbReference>
<dbReference type="HOGENOM" id="CLU_328335_0_0_1"/>
<dbReference type="KEGG" id="tet:TTHERM_00328570"/>
<dbReference type="PROSITE" id="PS00022">
    <property type="entry name" value="EGF_1"/>
    <property type="match status" value="1"/>
</dbReference>
<organism evidence="6 7">
    <name type="scientific">Tetrahymena thermophila (strain SB210)</name>
    <dbReference type="NCBI Taxonomy" id="312017"/>
    <lineage>
        <taxon>Eukaryota</taxon>
        <taxon>Sar</taxon>
        <taxon>Alveolata</taxon>
        <taxon>Ciliophora</taxon>
        <taxon>Intramacronucleata</taxon>
        <taxon>Oligohymenophorea</taxon>
        <taxon>Hymenostomatida</taxon>
        <taxon>Tetrahymenina</taxon>
        <taxon>Tetrahymenidae</taxon>
        <taxon>Tetrahymena</taxon>
    </lineage>
</organism>
<reference evidence="7" key="1">
    <citation type="journal article" date="2006" name="PLoS Biol.">
        <title>Macronuclear genome sequence of the ciliate Tetrahymena thermophila, a model eukaryote.</title>
        <authorList>
            <person name="Eisen J.A."/>
            <person name="Coyne R.S."/>
            <person name="Wu M."/>
            <person name="Wu D."/>
            <person name="Thiagarajan M."/>
            <person name="Wortman J.R."/>
            <person name="Badger J.H."/>
            <person name="Ren Q."/>
            <person name="Amedeo P."/>
            <person name="Jones K.M."/>
            <person name="Tallon L.J."/>
            <person name="Delcher A.L."/>
            <person name="Salzberg S.L."/>
            <person name="Silva J.C."/>
            <person name="Haas B.J."/>
            <person name="Majoros W.H."/>
            <person name="Farzad M."/>
            <person name="Carlton J.M."/>
            <person name="Smith R.K. Jr."/>
            <person name="Garg J."/>
            <person name="Pearlman R.E."/>
            <person name="Karrer K.M."/>
            <person name="Sun L."/>
            <person name="Manning G."/>
            <person name="Elde N.C."/>
            <person name="Turkewitz A.P."/>
            <person name="Asai D.J."/>
            <person name="Wilkes D.E."/>
            <person name="Wang Y."/>
            <person name="Cai H."/>
            <person name="Collins K."/>
            <person name="Stewart B.A."/>
            <person name="Lee S.R."/>
            <person name="Wilamowska K."/>
            <person name="Weinberg Z."/>
            <person name="Ruzzo W.L."/>
            <person name="Wloga D."/>
            <person name="Gaertig J."/>
            <person name="Frankel J."/>
            <person name="Tsao C.-C."/>
            <person name="Gorovsky M.A."/>
            <person name="Keeling P.J."/>
            <person name="Waller R.F."/>
            <person name="Patron N.J."/>
            <person name="Cherry J.M."/>
            <person name="Stover N.A."/>
            <person name="Krieger C.J."/>
            <person name="del Toro C."/>
            <person name="Ryder H.F."/>
            <person name="Williamson S.C."/>
            <person name="Barbeau R.A."/>
            <person name="Hamilton E.P."/>
            <person name="Orias E."/>
        </authorList>
    </citation>
    <scope>NUCLEOTIDE SEQUENCE [LARGE SCALE GENOMIC DNA]</scope>
    <source>
        <strain evidence="7">SB210</strain>
    </source>
</reference>
<evidence type="ECO:0000313" key="7">
    <source>
        <dbReference type="Proteomes" id="UP000009168"/>
    </source>
</evidence>
<dbReference type="PROSITE" id="PS50089">
    <property type="entry name" value="ZF_RING_2"/>
    <property type="match status" value="1"/>
</dbReference>
<feature type="compositionally biased region" description="Low complexity" evidence="2">
    <location>
        <begin position="856"/>
        <end position="871"/>
    </location>
</feature>
<evidence type="ECO:0000313" key="6">
    <source>
        <dbReference type="EMBL" id="EAS06276.1"/>
    </source>
</evidence>
<feature type="region of interest" description="Disordered" evidence="2">
    <location>
        <begin position="361"/>
        <end position="395"/>
    </location>
</feature>
<evidence type="ECO:0000256" key="3">
    <source>
        <dbReference type="SAM" id="Phobius"/>
    </source>
</evidence>
<keyword evidence="3" id="KW-0812">Transmembrane</keyword>
<keyword evidence="3" id="KW-0472">Membrane</keyword>
<dbReference type="InterPro" id="IPR001841">
    <property type="entry name" value="Znf_RING"/>
</dbReference>
<dbReference type="UniPathway" id="UPA00143"/>
<evidence type="ECO:0000256" key="1">
    <source>
        <dbReference type="PROSITE-ProRule" id="PRU00175"/>
    </source>
</evidence>
<keyword evidence="4" id="KW-0732">Signal</keyword>
<dbReference type="InterPro" id="IPR013083">
    <property type="entry name" value="Znf_RING/FYVE/PHD"/>
</dbReference>
<dbReference type="RefSeq" id="XP_001026521.1">
    <property type="nucleotide sequence ID" value="XM_001026521.1"/>
</dbReference>
<evidence type="ECO:0000259" key="5">
    <source>
        <dbReference type="PROSITE" id="PS50089"/>
    </source>
</evidence>
<feature type="region of interest" description="Disordered" evidence="2">
    <location>
        <begin position="849"/>
        <end position="883"/>
    </location>
</feature>
<accession>I7LXV6</accession>
<keyword evidence="1" id="KW-0863">Zinc-finger</keyword>
<evidence type="ECO:0000256" key="4">
    <source>
        <dbReference type="SAM" id="SignalP"/>
    </source>
</evidence>
<keyword evidence="7" id="KW-1185">Reference proteome</keyword>
<feature type="signal peptide" evidence="4">
    <location>
        <begin position="1"/>
        <end position="24"/>
    </location>
</feature>
<feature type="domain" description="RING-type" evidence="5">
    <location>
        <begin position="565"/>
        <end position="606"/>
    </location>
</feature>
<dbReference type="PANTHER" id="PTHR45676">
    <property type="entry name" value="RING-H2 FINGER PROTEIN ATL51-RELATED"/>
    <property type="match status" value="1"/>
</dbReference>
<sequence>MSISAKTKNAFCICWLLIITQTYSQQQNSTNTSNQTQKYQVFGSNYLYQVNQNLSAQTFQLSLSNSYFSQRYIVIDIIILSKQDSQFQFISCLNYNQDPLQQDSFVNQGQYNCSFTDQVAQQQNLAQQLLIIDTSDPSYQQNNTIYLTVLYQSTNSIQKASLIPLPQPINYDVYVYYYSKVPCHSSCNGLNGYCNDQTGVCSCNQFYTGADCGLYLNPLNIQNDKDSTYITIQPRSQYTFSINMTNIIQKAQGQNIQFSLKKIYGASNLNIYMLFNQNQQPSPDQYQMYYSMANSYMNISNVDSLCSQFQNSTNSLSNNSQQPQSNQCFIVFNMQQLSNSKLSIIVNFGINILANTTTNSATSNSTQNNINNNTNLRDPKSITGNNSGSNSTYSTSLTTDVQSKYQAYEITIYVLVGLAFIFVAFLLLFTVCRRCQKMLESRYLSQQQEQIRNDQENQQQQANNPDLLINLQLRLKIQQKKKLILSKKRALQNYLMPSIPFQSQTRTQLDQSVLAESALDKVSQEETQKQKRKNQKDNLQLQDLETNLNKSVQLNTSLNSSKQCCSICLIEFVPQEKVQKTICSHTFHIECIQDWIQKNDNCPLCRQSFDILDMIDYLAKEKLAQAENKDQQLAIIQNKNKIEDILLTQKEQIIQFTDDDFLTIFKFFKIDKELIIQKQPKQQNAQPVANTQSDKITKDEKAFKLEESNALLNQNYDQVTCLSPTYLSTLSSPVSKFQSVYVQQQLIQSPTAELPQHSQNPSIFTLQKFSQNQQELNAQNNQKNTHKSIDNIPEEVSYPIQNQNYFSSKSQVFTKKTLNLKNKNSITHNHLKMQDENQNQYQNFANNEEQKDEQNQEYSENQNNFSSFQNQTGNQKIFTSQKS</sequence>
<proteinExistence type="predicted"/>
<evidence type="ECO:0000256" key="2">
    <source>
        <dbReference type="SAM" id="MobiDB-lite"/>
    </source>
</evidence>
<dbReference type="EMBL" id="GG662299">
    <property type="protein sequence ID" value="EAS06276.1"/>
    <property type="molecule type" value="Genomic_DNA"/>
</dbReference>
<feature type="transmembrane region" description="Helical" evidence="3">
    <location>
        <begin position="410"/>
        <end position="432"/>
    </location>
</feature>
<gene>
    <name evidence="6" type="ORF">TTHERM_00328570</name>
</gene>
<dbReference type="STRING" id="312017.I7LXV6"/>
<dbReference type="Proteomes" id="UP000009168">
    <property type="component" value="Unassembled WGS sequence"/>
</dbReference>
<dbReference type="SUPFAM" id="SSF57850">
    <property type="entry name" value="RING/U-box"/>
    <property type="match status" value="1"/>
</dbReference>
<dbReference type="GO" id="GO:0008270">
    <property type="term" value="F:zinc ion binding"/>
    <property type="evidence" value="ECO:0007669"/>
    <property type="project" value="UniProtKB-KW"/>
</dbReference>
<dbReference type="Pfam" id="PF13639">
    <property type="entry name" value="zf-RING_2"/>
    <property type="match status" value="1"/>
</dbReference>
<feature type="chain" id="PRO_5003712085" evidence="4">
    <location>
        <begin position="25"/>
        <end position="883"/>
    </location>
</feature>
<dbReference type="InParanoid" id="I7LXV6"/>
<dbReference type="Gene3D" id="3.30.40.10">
    <property type="entry name" value="Zinc/RING finger domain, C3HC4 (zinc finger)"/>
    <property type="match status" value="1"/>
</dbReference>
<dbReference type="PANTHER" id="PTHR45676:SF41">
    <property type="entry name" value="RING-H2 FINGER PROTEIN ATL66"/>
    <property type="match status" value="1"/>
</dbReference>
<name>I7LXV6_TETTS</name>
<keyword evidence="1" id="KW-0479">Metal-binding</keyword>
<dbReference type="OrthoDB" id="9984778at2759"/>
<feature type="compositionally biased region" description="Polar residues" evidence="2">
    <location>
        <begin position="872"/>
        <end position="883"/>
    </location>
</feature>
<dbReference type="eggNOG" id="KOG0800">
    <property type="taxonomic scope" value="Eukaryota"/>
</dbReference>